<evidence type="ECO:0000313" key="2">
    <source>
        <dbReference type="Proteomes" id="UP001284771"/>
    </source>
</evidence>
<dbReference type="Proteomes" id="UP001284771">
    <property type="component" value="Unassembled WGS sequence"/>
</dbReference>
<dbReference type="RefSeq" id="WP_076514003.1">
    <property type="nucleotide sequence ID" value="NZ_CP040367.1"/>
</dbReference>
<accession>A0ABU4JC20</accession>
<dbReference type="EMBL" id="JAWUZT010000134">
    <property type="protein sequence ID" value="MDW8518565.1"/>
    <property type="molecule type" value="Genomic_DNA"/>
</dbReference>
<dbReference type="Pfam" id="PF26595">
    <property type="entry name" value="A_ENA"/>
    <property type="match status" value="1"/>
</dbReference>
<gene>
    <name evidence="1" type="ORF">RIB56_20905</name>
</gene>
<protein>
    <submittedName>
        <fullName evidence="1">Uncharacterized protein</fullName>
    </submittedName>
</protein>
<name>A0ABU4JC20_9BACI</name>
<organism evidence="1 2">
    <name type="scientific">Priestia flexa</name>
    <dbReference type="NCBI Taxonomy" id="86664"/>
    <lineage>
        <taxon>Bacteria</taxon>
        <taxon>Bacillati</taxon>
        <taxon>Bacillota</taxon>
        <taxon>Bacilli</taxon>
        <taxon>Bacillales</taxon>
        <taxon>Bacillaceae</taxon>
        <taxon>Priestia</taxon>
    </lineage>
</organism>
<reference evidence="2" key="1">
    <citation type="submission" date="2023-07" db="EMBL/GenBank/DDBJ databases">
        <title>Draft genomic sequences of Priestia flexa CCM isolated from the soil of an abandoned mine contaminated by free cyanide in the high Andean zone of Tacna, Peru.</title>
        <authorList>
            <person name="Caceda Quiroz C.J."/>
            <person name="Maraza Chooque G.J."/>
            <person name="Fora Quispe G.L."/>
            <person name="Carpio Mamani M."/>
        </authorList>
    </citation>
    <scope>NUCLEOTIDE SEQUENCE [LARGE SCALE GENOMIC DNA]</scope>
    <source>
        <strain evidence="2">CCM</strain>
    </source>
</reference>
<proteinExistence type="predicted"/>
<evidence type="ECO:0000313" key="1">
    <source>
        <dbReference type="EMBL" id="MDW8518565.1"/>
    </source>
</evidence>
<comment type="caution">
    <text evidence="1">The sequence shown here is derived from an EMBL/GenBank/DDBJ whole genome shotgun (WGS) entry which is preliminary data.</text>
</comment>
<keyword evidence="2" id="KW-1185">Reference proteome</keyword>
<dbReference type="InterPro" id="IPR058705">
    <property type="entry name" value="A_ENA"/>
</dbReference>
<sequence>MGMPSIPADDLNISREDAINLLLASIGLEELGLAHILNAEGEKIQAAVAAFNAGNIAIGELLETNDNVSSVLKNVIKKEMILQFKLENVMNIL</sequence>